<dbReference type="EMBL" id="BSDO01000006">
    <property type="protein sequence ID" value="GLI24021.1"/>
    <property type="molecule type" value="Genomic_DNA"/>
</dbReference>
<dbReference type="Pfam" id="PF07992">
    <property type="entry name" value="Pyr_redox_2"/>
    <property type="match status" value="1"/>
</dbReference>
<dbReference type="GO" id="GO:0003955">
    <property type="term" value="F:NAD(P)H dehydrogenase (quinone) activity"/>
    <property type="evidence" value="ECO:0007669"/>
    <property type="project" value="TreeGrafter"/>
</dbReference>
<dbReference type="Gene3D" id="3.50.50.100">
    <property type="match status" value="1"/>
</dbReference>
<keyword evidence="10" id="KW-1185">Reference proteome</keyword>
<evidence type="ECO:0000256" key="4">
    <source>
        <dbReference type="ARBA" id="ARBA00022827"/>
    </source>
</evidence>
<keyword evidence="3" id="KW-0285">Flavoprotein</keyword>
<dbReference type="GO" id="GO:0019646">
    <property type="term" value="P:aerobic electron transport chain"/>
    <property type="evidence" value="ECO:0007669"/>
    <property type="project" value="TreeGrafter"/>
</dbReference>
<name>A0A9W6CPX7_XANFL</name>
<evidence type="ECO:0000313" key="7">
    <source>
        <dbReference type="EMBL" id="GLI24021.1"/>
    </source>
</evidence>
<dbReference type="PANTHER" id="PTHR42913">
    <property type="entry name" value="APOPTOSIS-INDUCING FACTOR 1"/>
    <property type="match status" value="1"/>
</dbReference>
<dbReference type="Proteomes" id="UP001144397">
    <property type="component" value="Unassembled WGS sequence"/>
</dbReference>
<dbReference type="GeneID" id="95764473"/>
<evidence type="ECO:0000256" key="3">
    <source>
        <dbReference type="ARBA" id="ARBA00022630"/>
    </source>
</evidence>
<dbReference type="InterPro" id="IPR023753">
    <property type="entry name" value="FAD/NAD-binding_dom"/>
</dbReference>
<evidence type="ECO:0000313" key="9">
    <source>
        <dbReference type="Proteomes" id="UP001144397"/>
    </source>
</evidence>
<feature type="domain" description="FAD/NAD(P)-binding" evidence="6">
    <location>
        <begin position="9"/>
        <end position="314"/>
    </location>
</feature>
<evidence type="ECO:0000313" key="10">
    <source>
        <dbReference type="Proteomes" id="UP001245370"/>
    </source>
</evidence>
<accession>A0A9W6CPX7</accession>
<dbReference type="InterPro" id="IPR036188">
    <property type="entry name" value="FAD/NAD-bd_sf"/>
</dbReference>
<dbReference type="Proteomes" id="UP001245370">
    <property type="component" value="Unassembled WGS sequence"/>
</dbReference>
<dbReference type="AlphaFoldDB" id="A0A9W6CPX7"/>
<evidence type="ECO:0000313" key="8">
    <source>
        <dbReference type="EMBL" id="MDR6335426.1"/>
    </source>
</evidence>
<evidence type="ECO:0000259" key="6">
    <source>
        <dbReference type="Pfam" id="PF07992"/>
    </source>
</evidence>
<organism evidence="7 9">
    <name type="scientific">Xanthobacter flavus</name>
    <dbReference type="NCBI Taxonomy" id="281"/>
    <lineage>
        <taxon>Bacteria</taxon>
        <taxon>Pseudomonadati</taxon>
        <taxon>Pseudomonadota</taxon>
        <taxon>Alphaproteobacteria</taxon>
        <taxon>Hyphomicrobiales</taxon>
        <taxon>Xanthobacteraceae</taxon>
        <taxon>Xanthobacter</taxon>
    </lineage>
</organism>
<proteinExistence type="inferred from homology"/>
<evidence type="ECO:0000256" key="2">
    <source>
        <dbReference type="ARBA" id="ARBA00005272"/>
    </source>
</evidence>
<reference evidence="7" key="1">
    <citation type="submission" date="2022-12" db="EMBL/GenBank/DDBJ databases">
        <title>Reference genome sequencing for broad-spectrum identification of bacterial and archaeal isolates by mass spectrometry.</title>
        <authorList>
            <person name="Sekiguchi Y."/>
            <person name="Tourlousse D.M."/>
        </authorList>
    </citation>
    <scope>NUCLEOTIDE SEQUENCE</scope>
    <source>
        <strain evidence="7">301</strain>
    </source>
</reference>
<sequence length="407" mass="41339">MTQDSGTQRIVVIGGGFAGLWAAAAAARARELFGLDAGALEIALVAPDPFHTIRVRCYEDDLAAIRLPLDDLLAPMGVTRLEAAVTAIDPAARSLATGAGPLAYDRLILAAGSALRMPDIPRAQPTFDVDSYAGAERLAAHLAALASGPRDAAAHAAVVIGGGLAGVEIACELPRRLRTTLGDGAPVRVVLVDHGEIGAAMGAGADTVRSALAAAGVEARDHSGVASVEADGVTLSDGTMIPARTVIFTTGALASPLASQMGVPLDRLGRVAVDAFLKVEGVADIYAAGDCAVAAADDLGHVTVMSCQHARPMGRLAGHNAVCDLAGRPQDRVAFSAPDYVTVMDLGPEGAVYTSGWDRGTLVASGAAAKTVKQTINCSRIYPPVPATKEALFAAAAPVLQAPPATR</sequence>
<comment type="caution">
    <text evidence="7">The sequence shown here is derived from an EMBL/GenBank/DDBJ whole genome shotgun (WGS) entry which is preliminary data.</text>
</comment>
<comment type="similarity">
    <text evidence="2">Belongs to the NADH dehydrogenase family.</text>
</comment>
<dbReference type="SUPFAM" id="SSF51905">
    <property type="entry name" value="FAD/NAD(P)-binding domain"/>
    <property type="match status" value="1"/>
</dbReference>
<keyword evidence="4" id="KW-0274">FAD</keyword>
<dbReference type="PRINTS" id="PR00411">
    <property type="entry name" value="PNDRDTASEI"/>
</dbReference>
<protein>
    <submittedName>
        <fullName evidence="7">NADH dehydrogenase</fullName>
    </submittedName>
</protein>
<dbReference type="PANTHER" id="PTHR42913:SF3">
    <property type="entry name" value="64 KDA MITOCHONDRIAL NADH DEHYDROGENASE (EUROFUNG)"/>
    <property type="match status" value="1"/>
</dbReference>
<evidence type="ECO:0000256" key="1">
    <source>
        <dbReference type="ARBA" id="ARBA00001974"/>
    </source>
</evidence>
<dbReference type="InterPro" id="IPR051169">
    <property type="entry name" value="NADH-Q_oxidoreductase"/>
</dbReference>
<dbReference type="EMBL" id="JAVDPY010000007">
    <property type="protein sequence ID" value="MDR6335426.1"/>
    <property type="molecule type" value="Genomic_DNA"/>
</dbReference>
<gene>
    <name evidence="8" type="ORF">GGQ86_003921</name>
    <name evidence="7" type="ORF">XFLAVUS301_36950</name>
</gene>
<dbReference type="RefSeq" id="WP_281808841.1">
    <property type="nucleotide sequence ID" value="NZ_BSDO01000006.1"/>
</dbReference>
<reference evidence="8 10" key="2">
    <citation type="submission" date="2023-07" db="EMBL/GenBank/DDBJ databases">
        <title>Genomic Encyclopedia of Type Strains, Phase IV (KMG-IV): sequencing the most valuable type-strain genomes for metagenomic binning, comparative biology and taxonomic classification.</title>
        <authorList>
            <person name="Goeker M."/>
        </authorList>
    </citation>
    <scope>NUCLEOTIDE SEQUENCE [LARGE SCALE GENOMIC DNA]</scope>
    <source>
        <strain evidence="8 10">DSM 338</strain>
    </source>
</reference>
<keyword evidence="5" id="KW-0560">Oxidoreductase</keyword>
<dbReference type="PRINTS" id="PR00368">
    <property type="entry name" value="FADPNR"/>
</dbReference>
<evidence type="ECO:0000256" key="5">
    <source>
        <dbReference type="ARBA" id="ARBA00023002"/>
    </source>
</evidence>
<comment type="cofactor">
    <cofactor evidence="1">
        <name>FAD</name>
        <dbReference type="ChEBI" id="CHEBI:57692"/>
    </cofactor>
</comment>